<dbReference type="EC" id="2.7.1.49" evidence="2"/>
<dbReference type="Pfam" id="PF08543">
    <property type="entry name" value="Phos_pyr_kin"/>
    <property type="match status" value="1"/>
</dbReference>
<evidence type="ECO:0000313" key="8">
    <source>
        <dbReference type="EMBL" id="RMW97580.1"/>
    </source>
</evidence>
<dbReference type="Proteomes" id="UP000267035">
    <property type="component" value="Unassembled WGS sequence"/>
</dbReference>
<dbReference type="FunFam" id="3.40.1190.20:FF:000003">
    <property type="entry name" value="Phosphomethylpyrimidine kinase ThiD"/>
    <property type="match status" value="1"/>
</dbReference>
<evidence type="ECO:0000256" key="5">
    <source>
        <dbReference type="ARBA" id="ARBA00022777"/>
    </source>
</evidence>
<dbReference type="GO" id="GO:0008902">
    <property type="term" value="F:hydroxymethylpyrimidine kinase activity"/>
    <property type="evidence" value="ECO:0007669"/>
    <property type="project" value="UniProtKB-EC"/>
</dbReference>
<dbReference type="GO" id="GO:0008972">
    <property type="term" value="F:phosphomethylpyrimidine kinase activity"/>
    <property type="evidence" value="ECO:0007669"/>
    <property type="project" value="InterPro"/>
</dbReference>
<evidence type="ECO:0000256" key="6">
    <source>
        <dbReference type="ARBA" id="ARBA00022840"/>
    </source>
</evidence>
<evidence type="ECO:0000256" key="2">
    <source>
        <dbReference type="ARBA" id="ARBA00012135"/>
    </source>
</evidence>
<evidence type="ECO:0000259" key="7">
    <source>
        <dbReference type="Pfam" id="PF08543"/>
    </source>
</evidence>
<dbReference type="PANTHER" id="PTHR20858:SF17">
    <property type="entry name" value="HYDROXYMETHYLPYRIMIDINE_PHOSPHOMETHYLPYRIMIDINE KINASE THI20-RELATED"/>
    <property type="match status" value="1"/>
</dbReference>
<comment type="caution">
    <text evidence="8">The sequence shown here is derived from an EMBL/GenBank/DDBJ whole genome shotgun (WGS) entry which is preliminary data.</text>
</comment>
<accession>A0A3M6Q4R8</accession>
<dbReference type="InterPro" id="IPR013749">
    <property type="entry name" value="PM/HMP-P_kinase-1"/>
</dbReference>
<feature type="domain" description="Pyridoxamine kinase/Phosphomethylpyrimidine kinase" evidence="7">
    <location>
        <begin position="11"/>
        <end position="258"/>
    </location>
</feature>
<dbReference type="SUPFAM" id="SSF53613">
    <property type="entry name" value="Ribokinase-like"/>
    <property type="match status" value="1"/>
</dbReference>
<reference evidence="8 9" key="1">
    <citation type="submission" date="2018-10" db="EMBL/GenBank/DDBJ databases">
        <title>Comamonadaceae CDC group NO-1 genome sequencing and assembly.</title>
        <authorList>
            <person name="Bernier A.-M."/>
            <person name="Bernard K."/>
        </authorList>
    </citation>
    <scope>NUCLEOTIDE SEQUENCE [LARGE SCALE GENOMIC DNA]</scope>
    <source>
        <strain evidence="8 9">NML161473</strain>
    </source>
</reference>
<dbReference type="CDD" id="cd01169">
    <property type="entry name" value="HMPP_kinase"/>
    <property type="match status" value="1"/>
</dbReference>
<dbReference type="UniPathway" id="UPA00060">
    <property type="reaction ID" value="UER00138"/>
</dbReference>
<organism evidence="8 9">
    <name type="scientific">Allofranklinella schreckenbergeri</name>
    <dbReference type="NCBI Taxonomy" id="1076744"/>
    <lineage>
        <taxon>Bacteria</taxon>
        <taxon>Pseudomonadati</taxon>
        <taxon>Pseudomonadota</taxon>
        <taxon>Betaproteobacteria</taxon>
        <taxon>Burkholderiales</taxon>
        <taxon>Comamonadaceae</taxon>
        <taxon>Allofranklinella</taxon>
    </lineage>
</organism>
<comment type="pathway">
    <text evidence="1">Cofactor biosynthesis; thiamine diphosphate biosynthesis.</text>
</comment>
<dbReference type="Gene3D" id="3.40.1190.20">
    <property type="match status" value="1"/>
</dbReference>
<dbReference type="EMBL" id="RDQL01000015">
    <property type="protein sequence ID" value="RMW97580.1"/>
    <property type="molecule type" value="Genomic_DNA"/>
</dbReference>
<name>A0A3M6Q4R8_9BURK</name>
<dbReference type="GO" id="GO:0005524">
    <property type="term" value="F:ATP binding"/>
    <property type="evidence" value="ECO:0007669"/>
    <property type="project" value="UniProtKB-KW"/>
</dbReference>
<dbReference type="InterPro" id="IPR029056">
    <property type="entry name" value="Ribokinase-like"/>
</dbReference>
<dbReference type="InterPro" id="IPR004399">
    <property type="entry name" value="HMP/HMP-P_kinase_dom"/>
</dbReference>
<dbReference type="GO" id="GO:0009229">
    <property type="term" value="P:thiamine diphosphate biosynthetic process"/>
    <property type="evidence" value="ECO:0007669"/>
    <property type="project" value="UniProtKB-UniPathway"/>
</dbReference>
<evidence type="ECO:0000256" key="3">
    <source>
        <dbReference type="ARBA" id="ARBA00022679"/>
    </source>
</evidence>
<keyword evidence="9" id="KW-1185">Reference proteome</keyword>
<evidence type="ECO:0000256" key="1">
    <source>
        <dbReference type="ARBA" id="ARBA00004948"/>
    </source>
</evidence>
<protein>
    <recommendedName>
        <fullName evidence="2">hydroxymethylpyrimidine kinase</fullName>
        <ecNumber evidence="2">2.7.1.49</ecNumber>
    </recommendedName>
</protein>
<evidence type="ECO:0000256" key="4">
    <source>
        <dbReference type="ARBA" id="ARBA00022741"/>
    </source>
</evidence>
<keyword evidence="5 8" id="KW-0418">Kinase</keyword>
<keyword evidence="3 8" id="KW-0808">Transferase</keyword>
<dbReference type="AlphaFoldDB" id="A0A3M6Q4R8"/>
<proteinExistence type="predicted"/>
<keyword evidence="4" id="KW-0547">Nucleotide-binding</keyword>
<dbReference type="GO" id="GO:0009228">
    <property type="term" value="P:thiamine biosynthetic process"/>
    <property type="evidence" value="ECO:0007669"/>
    <property type="project" value="InterPro"/>
</dbReference>
<evidence type="ECO:0000313" key="9">
    <source>
        <dbReference type="Proteomes" id="UP000267035"/>
    </source>
</evidence>
<gene>
    <name evidence="8" type="primary">thiD</name>
    <name evidence="8" type="ORF">EBQ25_10040</name>
</gene>
<keyword evidence="6" id="KW-0067">ATP-binding</keyword>
<dbReference type="NCBIfam" id="TIGR00097">
    <property type="entry name" value="HMP-P_kinase"/>
    <property type="match status" value="1"/>
</dbReference>
<sequence>MPRVLSIAGTDPTGGAGIHADLKSIAANGGYGMAVVTALVAQNTQGVRSIHVPPMSFLREQLDAVSDDVEIDAIKLGMLGNTDIIATVSDWLAAHRPPVLVLDPVMVASSGHRLLDAEAEAALRQLLPLADLITPNMPELAVLADAPLAQSWDEALAQARQVASQYQVHVLAKGGHLGGAQAPDALLTPGGLQSDYPAARVPTRNTHGTGCSYSAALATLRPQLPSWAEAVARAKLWLTDSIAHADTLNVGQGHGPIHHFARLWRAQFAG</sequence>
<dbReference type="GO" id="GO:0005829">
    <property type="term" value="C:cytosol"/>
    <property type="evidence" value="ECO:0007669"/>
    <property type="project" value="TreeGrafter"/>
</dbReference>
<dbReference type="PANTHER" id="PTHR20858">
    <property type="entry name" value="PHOSPHOMETHYLPYRIMIDINE KINASE"/>
    <property type="match status" value="1"/>
</dbReference>